<dbReference type="Gene3D" id="1.10.287.130">
    <property type="match status" value="1"/>
</dbReference>
<evidence type="ECO:0000259" key="8">
    <source>
        <dbReference type="PROSITE" id="PS50113"/>
    </source>
</evidence>
<dbReference type="InterPro" id="IPR001789">
    <property type="entry name" value="Sig_transdc_resp-reg_receiver"/>
</dbReference>
<dbReference type="InterPro" id="IPR013656">
    <property type="entry name" value="PAS_4"/>
</dbReference>
<dbReference type="EC" id="2.7.13.3" evidence="2"/>
<keyword evidence="10" id="KW-1185">Reference proteome</keyword>
<dbReference type="InterPro" id="IPR035965">
    <property type="entry name" value="PAS-like_dom_sf"/>
</dbReference>
<evidence type="ECO:0000259" key="6">
    <source>
        <dbReference type="PROSITE" id="PS50110"/>
    </source>
</evidence>
<proteinExistence type="predicted"/>
<dbReference type="STRING" id="1122188.SAMN02745674_02834"/>
<dbReference type="CDD" id="cd00082">
    <property type="entry name" value="HisKA"/>
    <property type="match status" value="1"/>
</dbReference>
<dbReference type="InterPro" id="IPR036097">
    <property type="entry name" value="HisK_dim/P_sf"/>
</dbReference>
<dbReference type="InterPro" id="IPR011006">
    <property type="entry name" value="CheY-like_superfamily"/>
</dbReference>
<feature type="modified residue" description="4-aspartylphosphate" evidence="4">
    <location>
        <position position="761"/>
    </location>
</feature>
<dbReference type="InterPro" id="IPR005467">
    <property type="entry name" value="His_kinase_dom"/>
</dbReference>
<keyword evidence="3 4" id="KW-0597">Phosphoprotein</keyword>
<feature type="domain" description="PAS" evidence="7">
    <location>
        <begin position="1"/>
        <end position="48"/>
    </location>
</feature>
<dbReference type="PROSITE" id="PS50109">
    <property type="entry name" value="HIS_KIN"/>
    <property type="match status" value="1"/>
</dbReference>
<protein>
    <recommendedName>
        <fullName evidence="2">histidine kinase</fullName>
        <ecNumber evidence="2">2.7.13.3</ecNumber>
    </recommendedName>
</protein>
<dbReference type="Gene3D" id="3.30.450.20">
    <property type="entry name" value="PAS domain"/>
    <property type="match status" value="2"/>
</dbReference>
<dbReference type="Pfam" id="PF02518">
    <property type="entry name" value="HATPase_c"/>
    <property type="match status" value="1"/>
</dbReference>
<comment type="catalytic activity">
    <reaction evidence="1">
        <text>ATP + protein L-histidine = ADP + protein N-phospho-L-histidine.</text>
        <dbReference type="EC" id="2.7.13.3"/>
    </reaction>
</comment>
<dbReference type="InterPro" id="IPR036890">
    <property type="entry name" value="HATPase_C_sf"/>
</dbReference>
<dbReference type="Gene3D" id="3.30.565.10">
    <property type="entry name" value="Histidine kinase-like ATPase, C-terminal domain"/>
    <property type="match status" value="1"/>
</dbReference>
<dbReference type="RefSeq" id="WP_078759357.1">
    <property type="nucleotide sequence ID" value="NZ_FUXP01000018.1"/>
</dbReference>
<dbReference type="InterPro" id="IPR003594">
    <property type="entry name" value="HATPase_dom"/>
</dbReference>
<dbReference type="SUPFAM" id="SSF55874">
    <property type="entry name" value="ATPase domain of HSP90 chaperone/DNA topoisomerase II/histidine kinase"/>
    <property type="match status" value="1"/>
</dbReference>
<feature type="domain" description="Response regulatory" evidence="6">
    <location>
        <begin position="712"/>
        <end position="823"/>
    </location>
</feature>
<dbReference type="PANTHER" id="PTHR43065">
    <property type="entry name" value="SENSOR HISTIDINE KINASE"/>
    <property type="match status" value="1"/>
</dbReference>
<dbReference type="GO" id="GO:0000155">
    <property type="term" value="F:phosphorelay sensor kinase activity"/>
    <property type="evidence" value="ECO:0007669"/>
    <property type="project" value="InterPro"/>
</dbReference>
<dbReference type="Gene3D" id="3.40.50.2300">
    <property type="match status" value="2"/>
</dbReference>
<accession>A0A1T4SHK3</accession>
<name>A0A1T4SHK3_9GAMM</name>
<dbReference type="PROSITE" id="PS50110">
    <property type="entry name" value="RESPONSE_REGULATORY"/>
    <property type="match status" value="2"/>
</dbReference>
<organism evidence="9 10">
    <name type="scientific">Lysobacter spongiicola DSM 21749</name>
    <dbReference type="NCBI Taxonomy" id="1122188"/>
    <lineage>
        <taxon>Bacteria</taxon>
        <taxon>Pseudomonadati</taxon>
        <taxon>Pseudomonadota</taxon>
        <taxon>Gammaproteobacteria</taxon>
        <taxon>Lysobacterales</taxon>
        <taxon>Lysobacteraceae</taxon>
        <taxon>Novilysobacter</taxon>
    </lineage>
</organism>
<dbReference type="SMART" id="SM00448">
    <property type="entry name" value="REC"/>
    <property type="match status" value="2"/>
</dbReference>
<feature type="domain" description="PAC" evidence="8">
    <location>
        <begin position="247"/>
        <end position="302"/>
    </location>
</feature>
<evidence type="ECO:0000256" key="1">
    <source>
        <dbReference type="ARBA" id="ARBA00000085"/>
    </source>
</evidence>
<evidence type="ECO:0000256" key="4">
    <source>
        <dbReference type="PROSITE-ProRule" id="PRU00169"/>
    </source>
</evidence>
<dbReference type="InterPro" id="IPR003661">
    <property type="entry name" value="HisK_dim/P_dom"/>
</dbReference>
<evidence type="ECO:0000313" key="9">
    <source>
        <dbReference type="EMBL" id="SKA27291.1"/>
    </source>
</evidence>
<feature type="modified residue" description="4-aspartylphosphate" evidence="4">
    <location>
        <position position="633"/>
    </location>
</feature>
<dbReference type="SMART" id="SM00091">
    <property type="entry name" value="PAS"/>
    <property type="match status" value="2"/>
</dbReference>
<dbReference type="Proteomes" id="UP000190061">
    <property type="component" value="Unassembled WGS sequence"/>
</dbReference>
<dbReference type="PANTHER" id="PTHR43065:SF49">
    <property type="entry name" value="HISTIDINE KINASE"/>
    <property type="match status" value="1"/>
</dbReference>
<dbReference type="PROSITE" id="PS50113">
    <property type="entry name" value="PAC"/>
    <property type="match status" value="1"/>
</dbReference>
<dbReference type="SUPFAM" id="SSF55785">
    <property type="entry name" value="PYP-like sensor domain (PAS domain)"/>
    <property type="match status" value="2"/>
</dbReference>
<dbReference type="Pfam" id="PF08448">
    <property type="entry name" value="PAS_4"/>
    <property type="match status" value="2"/>
</dbReference>
<reference evidence="9 10" key="1">
    <citation type="submission" date="2017-02" db="EMBL/GenBank/DDBJ databases">
        <authorList>
            <person name="Peterson S.W."/>
        </authorList>
    </citation>
    <scope>NUCLEOTIDE SEQUENCE [LARGE SCALE GENOMIC DNA]</scope>
    <source>
        <strain evidence="9 10">DSM 21749</strain>
    </source>
</reference>
<evidence type="ECO:0000256" key="2">
    <source>
        <dbReference type="ARBA" id="ARBA00012438"/>
    </source>
</evidence>
<dbReference type="PRINTS" id="PR00344">
    <property type="entry name" value="BCTRLSENSOR"/>
</dbReference>
<evidence type="ECO:0000313" key="10">
    <source>
        <dbReference type="Proteomes" id="UP000190061"/>
    </source>
</evidence>
<feature type="domain" description="Histidine kinase" evidence="5">
    <location>
        <begin position="340"/>
        <end position="563"/>
    </location>
</feature>
<dbReference type="SMART" id="SM00387">
    <property type="entry name" value="HATPase_c"/>
    <property type="match status" value="1"/>
</dbReference>
<sequence length="833" mass="90686">MIDFRKLFERLPAPYVLLDRNFDLVDMNSAYLQATARSREELVGRNMFEAFPDDPGATGSSSADELRASFQRVLDTGEADTLSLIRYAIPVHTGLGVEFEERYWSATHVPLPGADGGVQYILQQTIDVTELQYMKAELRARRQQGPPMEQLQGTLLARVQVVQDANRSLDSQRRHLLQLFDEAPGFMAFLRGPEHVFELANSAYIQLVGGRDVTGKAIRDALPDLDGQGYFELLDDVYRTGRPFVGRGMQVDIATSPGQPPDTRNVDFIYQPVRESDGRIIGIFVQGHDITAQARTQAELERHQCHLEALVRQRTKELQQSEEALLHAQKLEAVGKLTGGVAHDFNNVLQVIGANLQLILASGPVEGDSSLRRRARSAMDAVDRGAKLSSQLLAFARQQPLRPVVFNMGDRLRTLDDLLRRTLGEPVELCIEVEEGLGNVWADVYQLENAVLNLAINARDAMPHGGRLDIVMRNVVIQPDDRAAEMDPGAYILLEVRDTGHGMSPAVLQRAFEPFFTTKGEGQGTGLGLSMVYGFAKQSGGHVSIHSARGQGTIVGLFLPRTDAPATGTAAEAPRPDAGRGETILVVEDDPSVRESAVDTLQSLGYVVVEAGDAAEALEILGAGRRVDLLFTDVVMPGPIQSPELAERARSLQPGMAVLFTSGYTEDVVFHDGRLDPGIELIDKPYLRDELAARLRHLLGDRDTIRAQGGLRILLVEDDAANRALTAELLTITGHAVVAVGDASSGLRALQEEPFDVLLSDVGLPDRPGPALAREALELHPDLAVVFISGHSAEDLRASGIRAPVVCKPFHPDQLEAALQAAVSPVSGSESPR</sequence>
<dbReference type="Pfam" id="PF00072">
    <property type="entry name" value="Response_reg"/>
    <property type="match status" value="2"/>
</dbReference>
<dbReference type="InterPro" id="IPR004358">
    <property type="entry name" value="Sig_transdc_His_kin-like_C"/>
</dbReference>
<dbReference type="SUPFAM" id="SSF52172">
    <property type="entry name" value="CheY-like"/>
    <property type="match status" value="2"/>
</dbReference>
<evidence type="ECO:0000259" key="7">
    <source>
        <dbReference type="PROSITE" id="PS50112"/>
    </source>
</evidence>
<dbReference type="PROSITE" id="PS50112">
    <property type="entry name" value="PAS"/>
    <property type="match status" value="1"/>
</dbReference>
<feature type="domain" description="Response regulatory" evidence="6">
    <location>
        <begin position="583"/>
        <end position="699"/>
    </location>
</feature>
<dbReference type="InterPro" id="IPR000700">
    <property type="entry name" value="PAS-assoc_C"/>
</dbReference>
<gene>
    <name evidence="9" type="ORF">SAMN02745674_02834</name>
</gene>
<evidence type="ECO:0000256" key="3">
    <source>
        <dbReference type="ARBA" id="ARBA00022553"/>
    </source>
</evidence>
<dbReference type="CDD" id="cd00130">
    <property type="entry name" value="PAS"/>
    <property type="match status" value="1"/>
</dbReference>
<dbReference type="NCBIfam" id="TIGR00229">
    <property type="entry name" value="sensory_box"/>
    <property type="match status" value="1"/>
</dbReference>
<dbReference type="InterPro" id="IPR000014">
    <property type="entry name" value="PAS"/>
</dbReference>
<dbReference type="EMBL" id="FUXP01000018">
    <property type="protein sequence ID" value="SKA27291.1"/>
    <property type="molecule type" value="Genomic_DNA"/>
</dbReference>
<dbReference type="OrthoDB" id="8820742at2"/>
<evidence type="ECO:0000259" key="5">
    <source>
        <dbReference type="PROSITE" id="PS50109"/>
    </source>
</evidence>
<dbReference type="SUPFAM" id="SSF47384">
    <property type="entry name" value="Homodimeric domain of signal transducing histidine kinase"/>
    <property type="match status" value="1"/>
</dbReference>
<dbReference type="AlphaFoldDB" id="A0A1T4SHK3"/>
<dbReference type="CDD" id="cd00156">
    <property type="entry name" value="REC"/>
    <property type="match status" value="1"/>
</dbReference>